<feature type="compositionally biased region" description="Basic and acidic residues" evidence="2">
    <location>
        <begin position="287"/>
        <end position="296"/>
    </location>
</feature>
<evidence type="ECO:0000256" key="2">
    <source>
        <dbReference type="SAM" id="MobiDB-lite"/>
    </source>
</evidence>
<keyword evidence="5" id="KW-1185">Reference proteome</keyword>
<dbReference type="PANTHER" id="PTHR13087:SF0">
    <property type="entry name" value="NFKB ACTIVATING PROTEIN LIKE"/>
    <property type="match status" value="1"/>
</dbReference>
<evidence type="ECO:0000256" key="1">
    <source>
        <dbReference type="ARBA" id="ARBA00009313"/>
    </source>
</evidence>
<feature type="domain" description="NF-kappa-B-activating protein C-terminal" evidence="3">
    <location>
        <begin position="357"/>
        <end position="456"/>
    </location>
</feature>
<reference evidence="4" key="1">
    <citation type="submission" date="2020-05" db="UniProtKB">
        <authorList>
            <consortium name="EnsemblMetazoa"/>
        </authorList>
    </citation>
    <scope>IDENTIFICATION</scope>
    <source>
        <strain evidence="4">USDA</strain>
    </source>
</reference>
<feature type="compositionally biased region" description="Polar residues" evidence="2">
    <location>
        <begin position="129"/>
        <end position="138"/>
    </location>
</feature>
<protein>
    <recommendedName>
        <fullName evidence="3">NF-kappa-B-activating protein C-terminal domain-containing protein</fullName>
    </recommendedName>
</protein>
<feature type="compositionally biased region" description="Basic residues" evidence="2">
    <location>
        <begin position="297"/>
        <end position="315"/>
    </location>
</feature>
<dbReference type="VEuPathDB" id="VectorBase:SCAU009019"/>
<evidence type="ECO:0000313" key="5">
    <source>
        <dbReference type="Proteomes" id="UP000095300"/>
    </source>
</evidence>
<feature type="compositionally biased region" description="Basic and acidic residues" evidence="2">
    <location>
        <begin position="37"/>
        <end position="52"/>
    </location>
</feature>
<dbReference type="Proteomes" id="UP000095300">
    <property type="component" value="Unassembled WGS sequence"/>
</dbReference>
<evidence type="ECO:0000313" key="4">
    <source>
        <dbReference type="EnsemblMetazoa" id="SCAU009019-PA"/>
    </source>
</evidence>
<feature type="compositionally biased region" description="Basic and acidic residues" evidence="2">
    <location>
        <begin position="316"/>
        <end position="328"/>
    </location>
</feature>
<dbReference type="InterPro" id="IPR009269">
    <property type="entry name" value="NKAP_C"/>
</dbReference>
<dbReference type="GO" id="GO:0010468">
    <property type="term" value="P:regulation of gene expression"/>
    <property type="evidence" value="ECO:0007669"/>
    <property type="project" value="TreeGrafter"/>
</dbReference>
<accession>A0A1I8PL07</accession>
<evidence type="ECO:0000259" key="3">
    <source>
        <dbReference type="Pfam" id="PF06047"/>
    </source>
</evidence>
<dbReference type="GO" id="GO:0005634">
    <property type="term" value="C:nucleus"/>
    <property type="evidence" value="ECO:0007669"/>
    <property type="project" value="TreeGrafter"/>
</dbReference>
<sequence length="465" mass="54215">MRSRTRSRSRHRSPTERRRRSRSKDRRRRSRSNSNPQRDEIGSKDRSRRQSESRSPNWKGQRNKGRSYRNSERTEDKHRRRSQSRSKDKDSVKFGKNCKTYREDTLQEKATERWPNDKYRENESKDRTNNPFRGQPTANLPPEDRPRHGFGYKSNYRNEGYMKKDTKYLQQRREEREKIGIMGVEDVWGKSPSHPEKYSDDEDDDVQLLEHTYQGPKKKKSKKGKKKSSKKSKKNKKSKKKKKTKSKKKEMSSSSESSSEESSSSSESSSDSSNTDTYTSDSEEEIWVEKTNDSSKKLKRSKNKKKPKKLKKKSKKSQETGGKYEAKPNTKPLTSTVVNEEDDFGPTLRHTGGLNQKDFGRALLPGEGAAMAAYIAEGKRIPRRGEIGLTSEEIATFESVGYVMSGSRHRRMEAVRIRKENQIYSADEKRALAMFSKEERQKRENKILSQFKDMVNSKLHAKEKK</sequence>
<dbReference type="OrthoDB" id="273141at2759"/>
<dbReference type="GO" id="GO:0003682">
    <property type="term" value="F:chromatin binding"/>
    <property type="evidence" value="ECO:0007669"/>
    <property type="project" value="InterPro"/>
</dbReference>
<dbReference type="PANTHER" id="PTHR13087">
    <property type="entry name" value="NF-KAPPA B ACTIVATING PROTEIN"/>
    <property type="match status" value="1"/>
</dbReference>
<proteinExistence type="inferred from homology"/>
<feature type="compositionally biased region" description="Basic and acidic residues" evidence="2">
    <location>
        <begin position="100"/>
        <end position="128"/>
    </location>
</feature>
<name>A0A1I8PL07_STOCA</name>
<dbReference type="KEGG" id="scac:106087920"/>
<dbReference type="InterPro" id="IPR040466">
    <property type="entry name" value="NKAP"/>
</dbReference>
<dbReference type="STRING" id="35570.A0A1I8PL07"/>
<feature type="region of interest" description="Disordered" evidence="2">
    <location>
        <begin position="1"/>
        <end position="356"/>
    </location>
</feature>
<gene>
    <name evidence="4" type="primary">106087920</name>
</gene>
<dbReference type="EnsemblMetazoa" id="SCAU009019-RA">
    <property type="protein sequence ID" value="SCAU009019-PA"/>
    <property type="gene ID" value="SCAU009019"/>
</dbReference>
<dbReference type="AlphaFoldDB" id="A0A1I8PL07"/>
<feature type="compositionally biased region" description="Basic and acidic residues" evidence="2">
    <location>
        <begin position="160"/>
        <end position="179"/>
    </location>
</feature>
<dbReference type="Pfam" id="PF06047">
    <property type="entry name" value="Nkap_C"/>
    <property type="match status" value="1"/>
</dbReference>
<feature type="compositionally biased region" description="Low complexity" evidence="2">
    <location>
        <begin position="252"/>
        <end position="273"/>
    </location>
</feature>
<feature type="compositionally biased region" description="Basic residues" evidence="2">
    <location>
        <begin position="1"/>
        <end position="31"/>
    </location>
</feature>
<organism evidence="4 5">
    <name type="scientific">Stomoxys calcitrans</name>
    <name type="common">Stable fly</name>
    <name type="synonym">Conops calcitrans</name>
    <dbReference type="NCBI Taxonomy" id="35570"/>
    <lineage>
        <taxon>Eukaryota</taxon>
        <taxon>Metazoa</taxon>
        <taxon>Ecdysozoa</taxon>
        <taxon>Arthropoda</taxon>
        <taxon>Hexapoda</taxon>
        <taxon>Insecta</taxon>
        <taxon>Pterygota</taxon>
        <taxon>Neoptera</taxon>
        <taxon>Endopterygota</taxon>
        <taxon>Diptera</taxon>
        <taxon>Brachycera</taxon>
        <taxon>Muscomorpha</taxon>
        <taxon>Muscoidea</taxon>
        <taxon>Muscidae</taxon>
        <taxon>Stomoxys</taxon>
    </lineage>
</organism>
<feature type="compositionally biased region" description="Basic residues" evidence="2">
    <location>
        <begin position="216"/>
        <end position="248"/>
    </location>
</feature>
<comment type="similarity">
    <text evidence="1">Belongs to the NKAP family.</text>
</comment>